<name>A0A3Q3WQM7_MOLML</name>
<sequence>MSSLSNMSAQEISELLDEYGIKHGPVVDTTRSLYERKLKEAMSKGRKGKPSLDKTYYREEGNLTTICTVLLNSSSSSELYNFTSLKSKHICCFYVNTYRSYTYDTPSTYRNSYLKSTPMKPTQDTPTTAKSSSFVPLWVQIVFFLAVAIFLYLVFSNMETNESFNHIQ</sequence>
<proteinExistence type="predicted"/>
<dbReference type="AlphaFoldDB" id="A0A3Q3WQM7"/>
<dbReference type="Gene3D" id="1.10.720.40">
    <property type="match status" value="1"/>
</dbReference>
<dbReference type="Proteomes" id="UP000261620">
    <property type="component" value="Unplaced"/>
</dbReference>
<organism evidence="3 4">
    <name type="scientific">Mola mola</name>
    <name type="common">Ocean sunfish</name>
    <name type="synonym">Tetraodon mola</name>
    <dbReference type="NCBI Taxonomy" id="94237"/>
    <lineage>
        <taxon>Eukaryota</taxon>
        <taxon>Metazoa</taxon>
        <taxon>Chordata</taxon>
        <taxon>Craniata</taxon>
        <taxon>Vertebrata</taxon>
        <taxon>Euteleostomi</taxon>
        <taxon>Actinopterygii</taxon>
        <taxon>Neopterygii</taxon>
        <taxon>Teleostei</taxon>
        <taxon>Neoteleostei</taxon>
        <taxon>Acanthomorphata</taxon>
        <taxon>Eupercaria</taxon>
        <taxon>Tetraodontiformes</taxon>
        <taxon>Molidae</taxon>
        <taxon>Mola</taxon>
    </lineage>
</organism>
<accession>A0A3Q3WQM7</accession>
<dbReference type="InterPro" id="IPR003887">
    <property type="entry name" value="LEM_dom"/>
</dbReference>
<keyword evidence="1" id="KW-0472">Membrane</keyword>
<evidence type="ECO:0000256" key="1">
    <source>
        <dbReference type="SAM" id="Phobius"/>
    </source>
</evidence>
<dbReference type="InterPro" id="IPR011015">
    <property type="entry name" value="LEM/LEM-like_dom_sf"/>
</dbReference>
<keyword evidence="1" id="KW-0812">Transmembrane</keyword>
<reference evidence="3" key="1">
    <citation type="submission" date="2025-08" db="UniProtKB">
        <authorList>
            <consortium name="Ensembl"/>
        </authorList>
    </citation>
    <scope>IDENTIFICATION</scope>
</reference>
<keyword evidence="1" id="KW-1133">Transmembrane helix</keyword>
<evidence type="ECO:0000313" key="3">
    <source>
        <dbReference type="Ensembl" id="ENSMMOP00000011359.1"/>
    </source>
</evidence>
<dbReference type="SUPFAM" id="SSF63451">
    <property type="entry name" value="LEM domain"/>
    <property type="match status" value="1"/>
</dbReference>
<dbReference type="PROSITE" id="PS50954">
    <property type="entry name" value="LEM"/>
    <property type="match status" value="1"/>
</dbReference>
<evidence type="ECO:0000259" key="2">
    <source>
        <dbReference type="PROSITE" id="PS50954"/>
    </source>
</evidence>
<dbReference type="InterPro" id="IPR051656">
    <property type="entry name" value="LEM_domain"/>
</dbReference>
<dbReference type="SMART" id="SM00540">
    <property type="entry name" value="LEM"/>
    <property type="match status" value="1"/>
</dbReference>
<keyword evidence="4" id="KW-1185">Reference proteome</keyword>
<protein>
    <recommendedName>
        <fullName evidence="2">LEM domain-containing protein</fullName>
    </recommendedName>
</protein>
<dbReference type="PANTHER" id="PTHR12019:SF5">
    <property type="entry name" value="EMERIN (EMERY-DREIFUSS MUSCULAR DYSTROPHY)"/>
    <property type="match status" value="1"/>
</dbReference>
<evidence type="ECO:0000313" key="4">
    <source>
        <dbReference type="Proteomes" id="UP000261620"/>
    </source>
</evidence>
<dbReference type="PANTHER" id="PTHR12019">
    <property type="entry name" value="LAMINA-ASSOCIATED POLYPEPTIDE THYMOPOIETIN"/>
    <property type="match status" value="1"/>
</dbReference>
<feature type="domain" description="LEM" evidence="2">
    <location>
        <begin position="1"/>
        <end position="45"/>
    </location>
</feature>
<dbReference type="Ensembl" id="ENSMMOT00000011555.1">
    <property type="protein sequence ID" value="ENSMMOP00000011359.1"/>
    <property type="gene ID" value="ENSMMOG00000008682.1"/>
</dbReference>
<feature type="transmembrane region" description="Helical" evidence="1">
    <location>
        <begin position="137"/>
        <end position="155"/>
    </location>
</feature>
<dbReference type="Pfam" id="PF03020">
    <property type="entry name" value="LEM"/>
    <property type="match status" value="1"/>
</dbReference>
<dbReference type="FunFam" id="1.10.720.40:FF:000001">
    <property type="entry name" value="LEM domain containing 2, isoform CRA_a"/>
    <property type="match status" value="1"/>
</dbReference>
<reference evidence="3" key="2">
    <citation type="submission" date="2025-09" db="UniProtKB">
        <authorList>
            <consortium name="Ensembl"/>
        </authorList>
    </citation>
    <scope>IDENTIFICATION</scope>
</reference>